<keyword evidence="1" id="KW-0805">Transcription regulation</keyword>
<dbReference type="Proteomes" id="UP001500603">
    <property type="component" value="Unassembled WGS sequence"/>
</dbReference>
<evidence type="ECO:0000259" key="4">
    <source>
        <dbReference type="PROSITE" id="PS50949"/>
    </source>
</evidence>
<comment type="caution">
    <text evidence="5">The sequence shown here is derived from an EMBL/GenBank/DDBJ whole genome shotgun (WGS) entry which is preliminary data.</text>
</comment>
<dbReference type="Pfam" id="PF07729">
    <property type="entry name" value="FCD"/>
    <property type="match status" value="1"/>
</dbReference>
<evidence type="ECO:0000313" key="5">
    <source>
        <dbReference type="EMBL" id="GAA5065003.1"/>
    </source>
</evidence>
<dbReference type="PANTHER" id="PTHR43537">
    <property type="entry name" value="TRANSCRIPTIONAL REGULATOR, GNTR FAMILY"/>
    <property type="match status" value="1"/>
</dbReference>
<dbReference type="PROSITE" id="PS50949">
    <property type="entry name" value="HTH_GNTR"/>
    <property type="match status" value="1"/>
</dbReference>
<dbReference type="SMART" id="SM00345">
    <property type="entry name" value="HTH_GNTR"/>
    <property type="match status" value="1"/>
</dbReference>
<dbReference type="SMART" id="SM00895">
    <property type="entry name" value="FCD"/>
    <property type="match status" value="1"/>
</dbReference>
<dbReference type="SUPFAM" id="SSF48008">
    <property type="entry name" value="GntR ligand-binding domain-like"/>
    <property type="match status" value="1"/>
</dbReference>
<keyword evidence="3" id="KW-0804">Transcription</keyword>
<dbReference type="CDD" id="cd07377">
    <property type="entry name" value="WHTH_GntR"/>
    <property type="match status" value="1"/>
</dbReference>
<dbReference type="EMBL" id="BAABJM010000006">
    <property type="protein sequence ID" value="GAA5065003.1"/>
    <property type="molecule type" value="Genomic_DNA"/>
</dbReference>
<dbReference type="InterPro" id="IPR011711">
    <property type="entry name" value="GntR_C"/>
</dbReference>
<evidence type="ECO:0000256" key="1">
    <source>
        <dbReference type="ARBA" id="ARBA00023015"/>
    </source>
</evidence>
<keyword evidence="2" id="KW-0238">DNA-binding</keyword>
<dbReference type="Gene3D" id="1.20.120.530">
    <property type="entry name" value="GntR ligand-binding domain-like"/>
    <property type="match status" value="1"/>
</dbReference>
<gene>
    <name evidence="5" type="ORF">GCM10023318_51610</name>
</gene>
<protein>
    <submittedName>
        <fullName evidence="5">FadR/GntR family transcriptional regulator</fullName>
    </submittedName>
</protein>
<sequence length="248" mass="27355">MVADHTNHRTKAPSSRPPLAYEVLVETIRARILSGELPPGTRLPTEPELSDEFGVGRSTIREALRSLATQNLIHTTRGVTGGSFVTAPSIGHISAHLETGVALMAAAQTVSVDQLMEVRNLMEVPAAGMAAFRRTTEHVEQLESVMFEPDGTQGPETYAANQEFHLILLRAASNPLLELITAPVFRVLSGRFGRDHTPDGFWECVDHDHRAILAVVKDGDSMAAMDLMRRHLDSLRDSYRQMDRLRSI</sequence>
<dbReference type="InterPro" id="IPR036390">
    <property type="entry name" value="WH_DNA-bd_sf"/>
</dbReference>
<dbReference type="InterPro" id="IPR008920">
    <property type="entry name" value="TF_FadR/GntR_C"/>
</dbReference>
<dbReference type="Gene3D" id="1.10.10.10">
    <property type="entry name" value="Winged helix-like DNA-binding domain superfamily/Winged helix DNA-binding domain"/>
    <property type="match status" value="1"/>
</dbReference>
<organism evidence="5 6">
    <name type="scientific">Nocardia callitridis</name>
    <dbReference type="NCBI Taxonomy" id="648753"/>
    <lineage>
        <taxon>Bacteria</taxon>
        <taxon>Bacillati</taxon>
        <taxon>Actinomycetota</taxon>
        <taxon>Actinomycetes</taxon>
        <taxon>Mycobacteriales</taxon>
        <taxon>Nocardiaceae</taxon>
        <taxon>Nocardia</taxon>
    </lineage>
</organism>
<reference evidence="6" key="1">
    <citation type="journal article" date="2019" name="Int. J. Syst. Evol. Microbiol.">
        <title>The Global Catalogue of Microorganisms (GCM) 10K type strain sequencing project: providing services to taxonomists for standard genome sequencing and annotation.</title>
        <authorList>
            <consortium name="The Broad Institute Genomics Platform"/>
            <consortium name="The Broad Institute Genome Sequencing Center for Infectious Disease"/>
            <person name="Wu L."/>
            <person name="Ma J."/>
        </authorList>
    </citation>
    <scope>NUCLEOTIDE SEQUENCE [LARGE SCALE GENOMIC DNA]</scope>
    <source>
        <strain evidence="6">JCM 18298</strain>
    </source>
</reference>
<feature type="domain" description="HTH gntR-type" evidence="4">
    <location>
        <begin position="18"/>
        <end position="88"/>
    </location>
</feature>
<accession>A0ABP9KUU6</accession>
<evidence type="ECO:0000256" key="3">
    <source>
        <dbReference type="ARBA" id="ARBA00023163"/>
    </source>
</evidence>
<name>A0ABP9KUU6_9NOCA</name>
<keyword evidence="6" id="KW-1185">Reference proteome</keyword>
<proteinExistence type="predicted"/>
<evidence type="ECO:0000256" key="2">
    <source>
        <dbReference type="ARBA" id="ARBA00023125"/>
    </source>
</evidence>
<dbReference type="InterPro" id="IPR036388">
    <property type="entry name" value="WH-like_DNA-bd_sf"/>
</dbReference>
<dbReference type="SUPFAM" id="SSF46785">
    <property type="entry name" value="Winged helix' DNA-binding domain"/>
    <property type="match status" value="1"/>
</dbReference>
<dbReference type="PANTHER" id="PTHR43537:SF5">
    <property type="entry name" value="UXU OPERON TRANSCRIPTIONAL REGULATOR"/>
    <property type="match status" value="1"/>
</dbReference>
<evidence type="ECO:0000313" key="6">
    <source>
        <dbReference type="Proteomes" id="UP001500603"/>
    </source>
</evidence>
<dbReference type="InterPro" id="IPR000524">
    <property type="entry name" value="Tscrpt_reg_HTH_GntR"/>
</dbReference>
<dbReference type="RefSeq" id="WP_345498560.1">
    <property type="nucleotide sequence ID" value="NZ_BAABJM010000006.1"/>
</dbReference>
<dbReference type="Pfam" id="PF00392">
    <property type="entry name" value="GntR"/>
    <property type="match status" value="1"/>
</dbReference>
<dbReference type="PRINTS" id="PR00035">
    <property type="entry name" value="HTHGNTR"/>
</dbReference>